<feature type="domain" description="Ubiquitin-like protease family profile" evidence="4">
    <location>
        <begin position="208"/>
        <end position="382"/>
    </location>
</feature>
<proteinExistence type="predicted"/>
<dbReference type="InterPro" id="IPR003653">
    <property type="entry name" value="Peptidase_C48_C"/>
</dbReference>
<keyword evidence="6" id="KW-1185">Reference proteome</keyword>
<keyword evidence="1" id="KW-0645">Protease</keyword>
<dbReference type="GO" id="GO:0008234">
    <property type="term" value="F:cysteine-type peptidase activity"/>
    <property type="evidence" value="ECO:0007669"/>
    <property type="project" value="UniProtKB-KW"/>
</dbReference>
<keyword evidence="2" id="KW-0378">Hydrolase</keyword>
<evidence type="ECO:0000256" key="3">
    <source>
        <dbReference type="ARBA" id="ARBA00022807"/>
    </source>
</evidence>
<evidence type="ECO:0000256" key="1">
    <source>
        <dbReference type="ARBA" id="ARBA00022670"/>
    </source>
</evidence>
<dbReference type="GO" id="GO:0000338">
    <property type="term" value="P:protein deneddylation"/>
    <property type="evidence" value="ECO:0007669"/>
    <property type="project" value="TreeGrafter"/>
</dbReference>
<accession>A0A8S1RS25</accession>
<organism evidence="5 6">
    <name type="scientific">Paramecium sonneborni</name>
    <dbReference type="NCBI Taxonomy" id="65129"/>
    <lineage>
        <taxon>Eukaryota</taxon>
        <taxon>Sar</taxon>
        <taxon>Alveolata</taxon>
        <taxon>Ciliophora</taxon>
        <taxon>Intramacronucleata</taxon>
        <taxon>Oligohymenophorea</taxon>
        <taxon>Peniculida</taxon>
        <taxon>Parameciidae</taxon>
        <taxon>Paramecium</taxon>
    </lineage>
</organism>
<evidence type="ECO:0000313" key="5">
    <source>
        <dbReference type="EMBL" id="CAD8129755.1"/>
    </source>
</evidence>
<dbReference type="Proteomes" id="UP000692954">
    <property type="component" value="Unassembled WGS sequence"/>
</dbReference>
<comment type="caution">
    <text evidence="5">The sequence shown here is derived from an EMBL/GenBank/DDBJ whole genome shotgun (WGS) entry which is preliminary data.</text>
</comment>
<evidence type="ECO:0000256" key="2">
    <source>
        <dbReference type="ARBA" id="ARBA00022801"/>
    </source>
</evidence>
<keyword evidence="3" id="KW-0788">Thiol protease</keyword>
<dbReference type="AlphaFoldDB" id="A0A8S1RS25"/>
<dbReference type="PROSITE" id="PS50600">
    <property type="entry name" value="ULP_PROTEASE"/>
    <property type="match status" value="1"/>
</dbReference>
<gene>
    <name evidence="5" type="ORF">PSON_ATCC_30995.1.T2430005</name>
</gene>
<name>A0A8S1RS25_9CILI</name>
<dbReference type="PANTHER" id="PTHR46468">
    <property type="entry name" value="SENTRIN-SPECIFIC PROTEASE 8"/>
    <property type="match status" value="1"/>
</dbReference>
<dbReference type="InterPro" id="IPR044613">
    <property type="entry name" value="Nep1/2-like"/>
</dbReference>
<dbReference type="GO" id="GO:0006508">
    <property type="term" value="P:proteolysis"/>
    <property type="evidence" value="ECO:0007669"/>
    <property type="project" value="UniProtKB-KW"/>
</dbReference>
<dbReference type="OrthoDB" id="1939479at2759"/>
<reference evidence="5" key="1">
    <citation type="submission" date="2021-01" db="EMBL/GenBank/DDBJ databases">
        <authorList>
            <consortium name="Genoscope - CEA"/>
            <person name="William W."/>
        </authorList>
    </citation>
    <scope>NUCLEOTIDE SEQUENCE</scope>
</reference>
<protein>
    <recommendedName>
        <fullName evidence="4">Ubiquitin-like protease family profile domain-containing protein</fullName>
    </recommendedName>
</protein>
<dbReference type="Pfam" id="PF02902">
    <property type="entry name" value="Peptidase_C48"/>
    <property type="match status" value="1"/>
</dbReference>
<dbReference type="PANTHER" id="PTHR46468:SF1">
    <property type="entry name" value="SENTRIN-SPECIFIC PROTEASE 8"/>
    <property type="match status" value="1"/>
</dbReference>
<sequence length="412" mass="48952">MSESQTSGQTELPIQEQQYNQQIFLRNSKTSIVRSDEKNIQSFFLQELSQKGFQIINLDKSNSLFINENVIFYCKIETIEKFYDFLCFMNYCYNCEGKQYQIFYDQNQNPIYKIEEGKFYIFMSRKNIFAINSKGKEYSGKSNLIKQEGSFQNGKPEEIQQIDREFQQMASPYSEKIIIKDIETGRQLNSGIKKNIFQTQAVWCKFNQQLNEKDKQILSQRCWLNSSIIDAYVFFLNLENEKKYFNKNVKIRSQLQQILLIPTTFTSNLGTSYTLEKAQSLFQQELLQFQDLNWNLKLVYKCIGFPINRNKAHWYFLLFHLQDNIVELFDSLPSISFDDNLVKTLEQILQLGQCIRSIKKDFCLQRDGYSCGYYVCSFMQYISNLSDNPNLKYQYNEVEMRKELLNVIQEIY</sequence>
<dbReference type="GO" id="GO:0019784">
    <property type="term" value="F:deNEDDylase activity"/>
    <property type="evidence" value="ECO:0007669"/>
    <property type="project" value="InterPro"/>
</dbReference>
<evidence type="ECO:0000259" key="4">
    <source>
        <dbReference type="PROSITE" id="PS50600"/>
    </source>
</evidence>
<evidence type="ECO:0000313" key="6">
    <source>
        <dbReference type="Proteomes" id="UP000692954"/>
    </source>
</evidence>
<dbReference type="EMBL" id="CAJJDN010000243">
    <property type="protein sequence ID" value="CAD8129755.1"/>
    <property type="molecule type" value="Genomic_DNA"/>
</dbReference>